<dbReference type="InterPro" id="IPR015915">
    <property type="entry name" value="Kelch-typ_b-propeller"/>
</dbReference>
<dbReference type="InterPro" id="IPR014756">
    <property type="entry name" value="Ig_E-set"/>
</dbReference>
<dbReference type="SUPFAM" id="SSF117281">
    <property type="entry name" value="Kelch motif"/>
    <property type="match status" value="1"/>
</dbReference>
<dbReference type="InterPro" id="IPR013783">
    <property type="entry name" value="Ig-like_fold"/>
</dbReference>
<dbReference type="Gene3D" id="2.120.10.80">
    <property type="entry name" value="Kelch-type beta propeller"/>
    <property type="match status" value="1"/>
</dbReference>
<dbReference type="Proteomes" id="UP000223913">
    <property type="component" value="Unassembled WGS sequence"/>
</dbReference>
<dbReference type="Gene3D" id="2.60.40.10">
    <property type="entry name" value="Immunoglobulins"/>
    <property type="match status" value="2"/>
</dbReference>
<evidence type="ECO:0000313" key="2">
    <source>
        <dbReference type="EMBL" id="PHN05778.1"/>
    </source>
</evidence>
<keyword evidence="3" id="KW-1185">Reference proteome</keyword>
<proteinExistence type="predicted"/>
<comment type="caution">
    <text evidence="2">The sequence shown here is derived from an EMBL/GenBank/DDBJ whole genome shotgun (WGS) entry which is preliminary data.</text>
</comment>
<dbReference type="OrthoDB" id="103335at2"/>
<reference evidence="2 3" key="1">
    <citation type="submission" date="2017-10" db="EMBL/GenBank/DDBJ databases">
        <title>The draft genome sequence of Lewinella nigricans NBRC 102662.</title>
        <authorList>
            <person name="Wang K."/>
        </authorList>
    </citation>
    <scope>NUCLEOTIDE SEQUENCE [LARGE SCALE GENOMIC DNA]</scope>
    <source>
        <strain evidence="2 3">NBRC 102662</strain>
    </source>
</reference>
<sequence length="574" mass="64194">MKNHSLIRLPFLLLPLLNACTKEDFPYPKAYPVVITDELLEMDESGVTFYGELFTVGTQPIQSYGFLWSGSDATEQRISVTGNLAEGKFSHRLATYLPAGVNYTYRAFVETADQLVMGNIRQFISVGNAVPRILSFTPASGTDGTLVTLTAINLSTDPEQNLIYVQGELVKVISSTENTLIFEMPVTNYHGAAEIALQIGLTGQAGAIRVLAPEKFMVLGPQIDNISRIDAFPGEEITIRGKHFSAYGTDVYVRIGGEAAGTVALSDEELTIIVPSVEYSLLADFAGELELFTAQKSAVYRETFTIKRSWEGRSEVPVAGAWAHNGFTYGGKGYVLDPVAQRMYDYDPLSDQWTTLGAIPEGIHYGRNLSFVYNQKLIVLEGTDLTGTSGQVWEYDLTSGQWQEGTVMPFSFQYATGVMWGNRFYVITGWGEVWTYRPDDRTFIRKQDVPAKFAYAGSAFEQDGEFLLVDDQATWRYFPDLDTWTFLHPNRVILNSSEFLGFSHGGTNYLLQSGRYLYKYLHARREWRPVSSFPGCGAYNYSDRVAFTFNDQAYLAEFHNPDDPCVSGLYKFQP</sequence>
<accession>A0A2D0NBL9</accession>
<evidence type="ECO:0000259" key="1">
    <source>
        <dbReference type="Pfam" id="PF01833"/>
    </source>
</evidence>
<dbReference type="InterPro" id="IPR002909">
    <property type="entry name" value="IPT_dom"/>
</dbReference>
<dbReference type="EMBL" id="PDUD01000020">
    <property type="protein sequence ID" value="PHN05778.1"/>
    <property type="molecule type" value="Genomic_DNA"/>
</dbReference>
<gene>
    <name evidence="2" type="ORF">CRP01_14995</name>
</gene>
<dbReference type="RefSeq" id="WP_099150868.1">
    <property type="nucleotide sequence ID" value="NZ_PDUD01000020.1"/>
</dbReference>
<feature type="domain" description="IPT/TIG" evidence="1">
    <location>
        <begin position="221"/>
        <end position="278"/>
    </location>
</feature>
<feature type="domain" description="IPT/TIG" evidence="1">
    <location>
        <begin position="131"/>
        <end position="188"/>
    </location>
</feature>
<dbReference type="SUPFAM" id="SSF81296">
    <property type="entry name" value="E set domains"/>
    <property type="match status" value="2"/>
</dbReference>
<evidence type="ECO:0000313" key="3">
    <source>
        <dbReference type="Proteomes" id="UP000223913"/>
    </source>
</evidence>
<dbReference type="Pfam" id="PF01833">
    <property type="entry name" value="TIG"/>
    <property type="match status" value="2"/>
</dbReference>
<protein>
    <recommendedName>
        <fullName evidence="1">IPT/TIG domain-containing protein</fullName>
    </recommendedName>
</protein>
<dbReference type="CDD" id="cd00603">
    <property type="entry name" value="IPT_PCSR"/>
    <property type="match status" value="1"/>
</dbReference>
<dbReference type="AlphaFoldDB" id="A0A2D0NBL9"/>
<organism evidence="2 3">
    <name type="scientific">Flavilitoribacter nigricans (strain ATCC 23147 / DSM 23189 / NBRC 102662 / NCIMB 1420 / SS-2)</name>
    <name type="common">Lewinella nigricans</name>
    <dbReference type="NCBI Taxonomy" id="1122177"/>
    <lineage>
        <taxon>Bacteria</taxon>
        <taxon>Pseudomonadati</taxon>
        <taxon>Bacteroidota</taxon>
        <taxon>Saprospiria</taxon>
        <taxon>Saprospirales</taxon>
        <taxon>Lewinellaceae</taxon>
        <taxon>Flavilitoribacter</taxon>
    </lineage>
</organism>
<name>A0A2D0NBL9_FLAN2</name>